<name>A0A316YVG7_9BASI</name>
<feature type="compositionally biased region" description="Low complexity" evidence="2">
    <location>
        <begin position="1124"/>
        <end position="1152"/>
    </location>
</feature>
<dbReference type="InterPro" id="IPR024224">
    <property type="entry name" value="DENND6"/>
</dbReference>
<feature type="compositionally biased region" description="Low complexity" evidence="2">
    <location>
        <begin position="418"/>
        <end position="431"/>
    </location>
</feature>
<feature type="region of interest" description="Disordered" evidence="2">
    <location>
        <begin position="818"/>
        <end position="872"/>
    </location>
</feature>
<feature type="compositionally biased region" description="Polar residues" evidence="2">
    <location>
        <begin position="508"/>
        <end position="521"/>
    </location>
</feature>
<feature type="compositionally biased region" description="Low complexity" evidence="2">
    <location>
        <begin position="830"/>
        <end position="840"/>
    </location>
</feature>
<feature type="region of interest" description="Disordered" evidence="2">
    <location>
        <begin position="418"/>
        <end position="536"/>
    </location>
</feature>
<evidence type="ECO:0000256" key="2">
    <source>
        <dbReference type="SAM" id="MobiDB-lite"/>
    </source>
</evidence>
<feature type="compositionally biased region" description="Low complexity" evidence="2">
    <location>
        <begin position="232"/>
        <end position="245"/>
    </location>
</feature>
<dbReference type="InParanoid" id="A0A316YVG7"/>
<organism evidence="4 5">
    <name type="scientific">Acaromyces ingoldii</name>
    <dbReference type="NCBI Taxonomy" id="215250"/>
    <lineage>
        <taxon>Eukaryota</taxon>
        <taxon>Fungi</taxon>
        <taxon>Dikarya</taxon>
        <taxon>Basidiomycota</taxon>
        <taxon>Ustilaginomycotina</taxon>
        <taxon>Exobasidiomycetes</taxon>
        <taxon>Exobasidiales</taxon>
        <taxon>Cryptobasidiaceae</taxon>
        <taxon>Acaromyces</taxon>
    </lineage>
</organism>
<protein>
    <submittedName>
        <fullName evidence="4">DUF1630-domain-containing protein</fullName>
    </submittedName>
</protein>
<dbReference type="PANTHER" id="PTHR13677">
    <property type="entry name" value="LD41638P"/>
    <property type="match status" value="1"/>
</dbReference>
<keyword evidence="5" id="KW-1185">Reference proteome</keyword>
<evidence type="ECO:0000256" key="1">
    <source>
        <dbReference type="ARBA" id="ARBA00007159"/>
    </source>
</evidence>
<evidence type="ECO:0000313" key="4">
    <source>
        <dbReference type="EMBL" id="PWN93249.1"/>
    </source>
</evidence>
<feature type="compositionally biased region" description="Basic residues" evidence="2">
    <location>
        <begin position="164"/>
        <end position="174"/>
    </location>
</feature>
<feature type="compositionally biased region" description="Gly residues" evidence="2">
    <location>
        <begin position="1"/>
        <end position="14"/>
    </location>
</feature>
<feature type="region of interest" description="Disordered" evidence="2">
    <location>
        <begin position="1123"/>
        <end position="1162"/>
    </location>
</feature>
<feature type="compositionally biased region" description="Basic and acidic residues" evidence="2">
    <location>
        <begin position="1052"/>
        <end position="1066"/>
    </location>
</feature>
<dbReference type="RefSeq" id="XP_025380447.1">
    <property type="nucleotide sequence ID" value="XM_025520432.1"/>
</dbReference>
<feature type="compositionally biased region" description="Polar residues" evidence="2">
    <location>
        <begin position="455"/>
        <end position="466"/>
    </location>
</feature>
<feature type="compositionally biased region" description="Basic and acidic residues" evidence="2">
    <location>
        <begin position="212"/>
        <end position="225"/>
    </location>
</feature>
<dbReference type="AlphaFoldDB" id="A0A316YVG7"/>
<dbReference type="EMBL" id="KZ819634">
    <property type="protein sequence ID" value="PWN93249.1"/>
    <property type="molecule type" value="Genomic_DNA"/>
</dbReference>
<gene>
    <name evidence="4" type="ORF">FA10DRAFT_263923</name>
</gene>
<dbReference type="GeneID" id="37042348"/>
<dbReference type="InterPro" id="IPR037516">
    <property type="entry name" value="Tripartite_DENN"/>
</dbReference>
<dbReference type="Proteomes" id="UP000245768">
    <property type="component" value="Unassembled WGS sequence"/>
</dbReference>
<accession>A0A316YVG7</accession>
<reference evidence="4 5" key="1">
    <citation type="journal article" date="2018" name="Mol. Biol. Evol.">
        <title>Broad Genomic Sampling Reveals a Smut Pathogenic Ancestry of the Fungal Clade Ustilaginomycotina.</title>
        <authorList>
            <person name="Kijpornyongpan T."/>
            <person name="Mondo S.J."/>
            <person name="Barry K."/>
            <person name="Sandor L."/>
            <person name="Lee J."/>
            <person name="Lipzen A."/>
            <person name="Pangilinan J."/>
            <person name="LaButti K."/>
            <person name="Hainaut M."/>
            <person name="Henrissat B."/>
            <person name="Grigoriev I.V."/>
            <person name="Spatafora J.W."/>
            <person name="Aime M.C."/>
        </authorList>
    </citation>
    <scope>NUCLEOTIDE SEQUENCE [LARGE SCALE GENOMIC DNA]</scope>
    <source>
        <strain evidence="4 5">MCA 4198</strain>
    </source>
</reference>
<dbReference type="PROSITE" id="PS50211">
    <property type="entry name" value="DENN"/>
    <property type="match status" value="1"/>
</dbReference>
<feature type="domain" description="UDENN" evidence="3">
    <location>
        <begin position="483"/>
        <end position="987"/>
    </location>
</feature>
<feature type="compositionally biased region" description="Low complexity" evidence="2">
    <location>
        <begin position="47"/>
        <end position="64"/>
    </location>
</feature>
<feature type="region of interest" description="Disordered" evidence="2">
    <location>
        <begin position="1044"/>
        <end position="1085"/>
    </location>
</feature>
<sequence length="1162" mass="123459">MHGTTSDGGRGAGADAGNSSTSNSVGKSRKTDEQEDEENSGDLGLQGFSSSSASAAFDDGGASALTPTLPRADEGRAAMMRRSKAVEGVHSAGRESLSSISSSAYFSAADEGKEASSRGDESVVSQSVAAPASNEKSAPQMLSKGKSKEEVPQGETEVTGTRNSKSKGKRRKSSTTKLTKLREELAGPPSERPAAGTEGGPPLSPRSASALSKERELGEQARHDSNGGGDLAAFSAASTMAMPSMGMGGSSPVQLSAALPRSRQASTSSLGTEAASSSPGQGGRTSLTNKTRRPGAPNTQGGPDSPIPLMQPFSALGIADDEPPSPSTSKAQTSTLLEAVTAPLSDEAALQRWVLSVGCVTFDLERGPELEFLYPSLGISREERDNIAFSSFPDTSIFDNGSCVFSWRVREVPLDPVEAAQSSSSTSSSATMPPPSIPISPEETSPKTKTVPLDSVSTKKMPSEQSGGAHHRLWRSSGLREASSGQARSSAASSRSSSPLPSKGFATERQNSLGATSNSSVEGEKQTAYASSQPTQDDAVPLTVAVGAKRSSSQSSNYIYGYCFFRQKRDPSIRRGYFQKSVVILTHLPYVAFFSQIVSRLGPLYFEHGMPMLEAFCNDVRQWPSPEPGATLRLPLLGAFITVALPYGSQPQTSNAAESKLPPSTSAAGRPNSFLIARGSSRRASASRLDSSSLSNDDPIVASIPSTPLVETFREALGDLWVLWECMLLAEPILVVGPDPSTCSEAVWQLLDLIRPIPFAGDWRPFFTIHDFDFKTLITRNKPAAGTILGVTNPHMLMACSHWPHVLRVGRTQVRKGQSQHFGHHHSMSSAGKKGGIAAPAGGGGIAGGNSAGGGGPEHVAGFTSKRRRRISKDRPLLRRLTEMAEKRTDDVAANAMLRRYFSDLTERFLAPLNRYVSSLIPADFDLSSPTETPKIKPFSTTAFLASLKAHGTPLPMKSRNLPTGSSVRQSLYLDFIQCPNFSLWLRDHICQAEEEQWRRKIAALEQGDVTSFAKTKGEIETIDLYSRLVEEIRLVDLRLTIPPEPGPGSRWRTDKVATQSRDAKHTLSKSNSSTATLGKGSGTLVSGERNLLAKRAKLIEQLDKLVKTLPEDLRNTLQLKTEAAAATAASSSSPLPSAHAGPTSSSSSSSSNNKPAVRQDD</sequence>
<dbReference type="GO" id="GO:0055037">
    <property type="term" value="C:recycling endosome"/>
    <property type="evidence" value="ECO:0007669"/>
    <property type="project" value="TreeGrafter"/>
</dbReference>
<feature type="compositionally biased region" description="Low complexity" evidence="2">
    <location>
        <begin position="482"/>
        <end position="498"/>
    </location>
</feature>
<evidence type="ECO:0000313" key="5">
    <source>
        <dbReference type="Proteomes" id="UP000245768"/>
    </source>
</evidence>
<evidence type="ECO:0000259" key="3">
    <source>
        <dbReference type="PROSITE" id="PS50211"/>
    </source>
</evidence>
<feature type="compositionally biased region" description="Gly residues" evidence="2">
    <location>
        <begin position="841"/>
        <end position="857"/>
    </location>
</feature>
<feature type="compositionally biased region" description="Low complexity" evidence="2">
    <location>
        <begin position="122"/>
        <end position="133"/>
    </location>
</feature>
<feature type="compositionally biased region" description="Basic and acidic residues" evidence="2">
    <location>
        <begin position="110"/>
        <end position="121"/>
    </location>
</feature>
<dbReference type="PANTHER" id="PTHR13677:SF0">
    <property type="entry name" value="LD41638P"/>
    <property type="match status" value="1"/>
</dbReference>
<feature type="region of interest" description="Disordered" evidence="2">
    <location>
        <begin position="1"/>
        <end position="332"/>
    </location>
</feature>
<dbReference type="GO" id="GO:0005085">
    <property type="term" value="F:guanyl-nucleotide exchange factor activity"/>
    <property type="evidence" value="ECO:0007669"/>
    <property type="project" value="InterPro"/>
</dbReference>
<dbReference type="OrthoDB" id="10265409at2759"/>
<feature type="compositionally biased region" description="Low complexity" evidence="2">
    <location>
        <begin position="94"/>
        <end position="109"/>
    </location>
</feature>
<feature type="compositionally biased region" description="Polar residues" evidence="2">
    <location>
        <begin position="263"/>
        <end position="289"/>
    </location>
</feature>
<proteinExistence type="inferred from homology"/>
<comment type="similarity">
    <text evidence="1">Belongs to the DENND6 family.</text>
</comment>